<protein>
    <submittedName>
        <fullName evidence="1">Uncharacterized protein</fullName>
    </submittedName>
</protein>
<dbReference type="EMBL" id="SRLO01012600">
    <property type="protein sequence ID" value="TNN25420.1"/>
    <property type="molecule type" value="Genomic_DNA"/>
</dbReference>
<sequence length="63" mass="7161">MVIALLPWRSAFSLQEGQKLGMPMAGGHRRLENTETFKRTACVPETSLTCRRRASRNRDSDLL</sequence>
<name>A0A4Z2EA44_9TELE</name>
<accession>A0A4Z2EA44</accession>
<evidence type="ECO:0000313" key="2">
    <source>
        <dbReference type="Proteomes" id="UP000314294"/>
    </source>
</evidence>
<evidence type="ECO:0000313" key="1">
    <source>
        <dbReference type="EMBL" id="TNN25420.1"/>
    </source>
</evidence>
<keyword evidence="2" id="KW-1185">Reference proteome</keyword>
<proteinExistence type="predicted"/>
<dbReference type="Proteomes" id="UP000314294">
    <property type="component" value="Unassembled WGS sequence"/>
</dbReference>
<gene>
    <name evidence="1" type="ORF">EYF80_064451</name>
</gene>
<reference evidence="1 2" key="1">
    <citation type="submission" date="2019-03" db="EMBL/GenBank/DDBJ databases">
        <title>First draft genome of Liparis tanakae, snailfish: a comprehensive survey of snailfish specific genes.</title>
        <authorList>
            <person name="Kim W."/>
            <person name="Song I."/>
            <person name="Jeong J.-H."/>
            <person name="Kim D."/>
            <person name="Kim S."/>
            <person name="Ryu S."/>
            <person name="Song J.Y."/>
            <person name="Lee S.K."/>
        </authorList>
    </citation>
    <scope>NUCLEOTIDE SEQUENCE [LARGE SCALE GENOMIC DNA]</scope>
    <source>
        <tissue evidence="1">Muscle</tissue>
    </source>
</reference>
<organism evidence="1 2">
    <name type="scientific">Liparis tanakae</name>
    <name type="common">Tanaka's snailfish</name>
    <dbReference type="NCBI Taxonomy" id="230148"/>
    <lineage>
        <taxon>Eukaryota</taxon>
        <taxon>Metazoa</taxon>
        <taxon>Chordata</taxon>
        <taxon>Craniata</taxon>
        <taxon>Vertebrata</taxon>
        <taxon>Euteleostomi</taxon>
        <taxon>Actinopterygii</taxon>
        <taxon>Neopterygii</taxon>
        <taxon>Teleostei</taxon>
        <taxon>Neoteleostei</taxon>
        <taxon>Acanthomorphata</taxon>
        <taxon>Eupercaria</taxon>
        <taxon>Perciformes</taxon>
        <taxon>Cottioidei</taxon>
        <taxon>Cottales</taxon>
        <taxon>Liparidae</taxon>
        <taxon>Liparis</taxon>
    </lineage>
</organism>
<comment type="caution">
    <text evidence="1">The sequence shown here is derived from an EMBL/GenBank/DDBJ whole genome shotgun (WGS) entry which is preliminary data.</text>
</comment>
<dbReference type="AlphaFoldDB" id="A0A4Z2EA44"/>